<evidence type="ECO:0000259" key="2">
    <source>
        <dbReference type="SMART" id="SM00754"/>
    </source>
</evidence>
<dbReference type="InterPro" id="IPR010895">
    <property type="entry name" value="CHRD"/>
</dbReference>
<reference evidence="3 4" key="1">
    <citation type="submission" date="2022-10" db="EMBL/GenBank/DDBJ databases">
        <title>Draft genome sequence of Streptomyces sp. YSPA8.</title>
        <authorList>
            <person name="Moriuchi R."/>
            <person name="Dohra H."/>
            <person name="Yamamura H."/>
            <person name="Kodani S."/>
        </authorList>
    </citation>
    <scope>NUCLEOTIDE SEQUENCE [LARGE SCALE GENOMIC DNA]</scope>
    <source>
        <strain evidence="3 4">YSPA8</strain>
    </source>
</reference>
<sequence>MKRTKAILIGTTAVAAAAGVGLAVLPAVAADGKGSAAGSGHAGHGAAEVVTARGADAKAKAWYFAAGLNGANEVPVPGGPAVGDRDGQALQFVRVQGDRVSVAVKFRGTDKPTALHIHQGKRGTNGGVKIDFTPLLSRITYLDGWKGAVTGTVKVKDKAVLEEFVKNPNGFYANLHTARFPGGAVRAQFHRVTQGFPFAKALDNFQASVVKGRQVYECKKAPAGGWSFQQRDVTATLGGKIAHSFVAPNSGTPQWIAPDRSAVTGTLISKVDNGARNIPELVLKATRSGRASGLLARNHEILRLNTVGGVAPRGSCAKGAIAKVAYGADYVFILK</sequence>
<dbReference type="SMART" id="SM00754">
    <property type="entry name" value="CHRD"/>
    <property type="match status" value="1"/>
</dbReference>
<feature type="chain" id="PRO_5047401063" evidence="1">
    <location>
        <begin position="30"/>
        <end position="335"/>
    </location>
</feature>
<dbReference type="Pfam" id="PF07452">
    <property type="entry name" value="CHRD"/>
    <property type="match status" value="1"/>
</dbReference>
<feature type="domain" description="CHRD" evidence="2">
    <location>
        <begin position="64"/>
        <end position="191"/>
    </location>
</feature>
<dbReference type="Proteomes" id="UP001291653">
    <property type="component" value="Unassembled WGS sequence"/>
</dbReference>
<dbReference type="Pfam" id="PF11937">
    <property type="entry name" value="DUF3455"/>
    <property type="match status" value="1"/>
</dbReference>
<protein>
    <submittedName>
        <fullName evidence="3">CHRD domain-containing protein</fullName>
    </submittedName>
</protein>
<feature type="signal peptide" evidence="1">
    <location>
        <begin position="1"/>
        <end position="29"/>
    </location>
</feature>
<name>A0ABQ5P4S5_9ACTN</name>
<evidence type="ECO:0000256" key="1">
    <source>
        <dbReference type="SAM" id="SignalP"/>
    </source>
</evidence>
<dbReference type="EMBL" id="BSBI01000011">
    <property type="protein sequence ID" value="GLF97475.1"/>
    <property type="molecule type" value="Genomic_DNA"/>
</dbReference>
<keyword evidence="4" id="KW-1185">Reference proteome</keyword>
<evidence type="ECO:0000313" key="3">
    <source>
        <dbReference type="EMBL" id="GLF97475.1"/>
    </source>
</evidence>
<proteinExistence type="predicted"/>
<gene>
    <name evidence="3" type="ORF">SYYSPA8_24280</name>
</gene>
<accession>A0ABQ5P4S5</accession>
<keyword evidence="1" id="KW-0732">Signal</keyword>
<dbReference type="RefSeq" id="WP_323449484.1">
    <property type="nucleotide sequence ID" value="NZ_BSBI01000011.1"/>
</dbReference>
<dbReference type="InterPro" id="IPR021851">
    <property type="entry name" value="DUF3455"/>
</dbReference>
<organism evidence="3 4">
    <name type="scientific">Streptomyces yaizuensis</name>
    <dbReference type="NCBI Taxonomy" id="2989713"/>
    <lineage>
        <taxon>Bacteria</taxon>
        <taxon>Bacillati</taxon>
        <taxon>Actinomycetota</taxon>
        <taxon>Actinomycetes</taxon>
        <taxon>Kitasatosporales</taxon>
        <taxon>Streptomycetaceae</taxon>
        <taxon>Streptomyces</taxon>
    </lineage>
</organism>
<comment type="caution">
    <text evidence="3">The sequence shown here is derived from an EMBL/GenBank/DDBJ whole genome shotgun (WGS) entry which is preliminary data.</text>
</comment>
<evidence type="ECO:0000313" key="4">
    <source>
        <dbReference type="Proteomes" id="UP001291653"/>
    </source>
</evidence>